<dbReference type="EMBL" id="CP039396">
    <property type="protein sequence ID" value="QCD42351.1"/>
    <property type="molecule type" value="Genomic_DNA"/>
</dbReference>
<dbReference type="Pfam" id="PF19652">
    <property type="entry name" value="DUF6155"/>
    <property type="match status" value="1"/>
</dbReference>
<name>A0A4P7W358_9BACT</name>
<gene>
    <name evidence="1" type="ORF">E7747_08680</name>
</gene>
<dbReference type="Proteomes" id="UP000297149">
    <property type="component" value="Chromosome"/>
</dbReference>
<dbReference type="RefSeq" id="WP_136415451.1">
    <property type="nucleotide sequence ID" value="NZ_CP039396.1"/>
</dbReference>
<accession>A0A4P7W358</accession>
<reference evidence="2" key="1">
    <citation type="submission" date="2019-02" db="EMBL/GenBank/DDBJ databases">
        <title>Isolation and identification of novel species under the genus Muribaculum.</title>
        <authorList>
            <person name="Miyake S."/>
            <person name="Ding Y."/>
            <person name="Low A."/>
            <person name="Soh M."/>
            <person name="Seedorf H."/>
        </authorList>
    </citation>
    <scope>NUCLEOTIDE SEQUENCE [LARGE SCALE GENOMIC DNA]</scope>
    <source>
        <strain evidence="2">H5</strain>
    </source>
</reference>
<dbReference type="InterPro" id="IPR046153">
    <property type="entry name" value="DUF6155"/>
</dbReference>
<evidence type="ECO:0000313" key="1">
    <source>
        <dbReference type="EMBL" id="QCD42351.1"/>
    </source>
</evidence>
<dbReference type="KEGG" id="ddb:E7747_08680"/>
<proteinExistence type="predicted"/>
<organism evidence="1 2">
    <name type="scientific">Duncaniella dubosii</name>
    <dbReference type="NCBI Taxonomy" id="2518971"/>
    <lineage>
        <taxon>Bacteria</taxon>
        <taxon>Pseudomonadati</taxon>
        <taxon>Bacteroidota</taxon>
        <taxon>Bacteroidia</taxon>
        <taxon>Bacteroidales</taxon>
        <taxon>Muribaculaceae</taxon>
        <taxon>Duncaniella</taxon>
    </lineage>
</organism>
<protein>
    <submittedName>
        <fullName evidence="1">Uncharacterized protein</fullName>
    </submittedName>
</protein>
<dbReference type="AlphaFoldDB" id="A0A4P7W358"/>
<evidence type="ECO:0000313" key="2">
    <source>
        <dbReference type="Proteomes" id="UP000297149"/>
    </source>
</evidence>
<sequence>MSKTTLRKAIKDFEAPELRELLIDVYTKSKEARELLDFFAEPDIERKAEAYRAQLTKEATRYTRRAYNPRIAKLRATIKKFKVFEPGSEAVADLMVHTMTALLSIGKDSWLRERLYVQIHKFVGETFDFLVENELVDDFMPRIRKSVGTLENFGMSANPLKRIMEAETKRIENVAH</sequence>
<keyword evidence="2" id="KW-1185">Reference proteome</keyword>